<dbReference type="InterPro" id="IPR029071">
    <property type="entry name" value="Ubiquitin-like_domsf"/>
</dbReference>
<accession>D2V1W0</accession>
<dbReference type="PROSITE" id="PS50053">
    <property type="entry name" value="UBIQUITIN_2"/>
    <property type="match status" value="1"/>
</dbReference>
<feature type="domain" description="Ubiquitin-like" evidence="2">
    <location>
        <begin position="186"/>
        <end position="269"/>
    </location>
</feature>
<dbReference type="CDD" id="cd17039">
    <property type="entry name" value="Ubl_ubiquitin_like"/>
    <property type="match status" value="1"/>
</dbReference>
<dbReference type="EMBL" id="GG738848">
    <property type="protein sequence ID" value="EFC49379.1"/>
    <property type="molecule type" value="Genomic_DNA"/>
</dbReference>
<gene>
    <name evidence="3" type="ORF">NAEGRDRAFT_62715</name>
</gene>
<dbReference type="VEuPathDB" id="AmoebaDB:NAEGRDRAFT_62715"/>
<evidence type="ECO:0000259" key="2">
    <source>
        <dbReference type="PROSITE" id="PS50053"/>
    </source>
</evidence>
<proteinExistence type="predicted"/>
<protein>
    <submittedName>
        <fullName evidence="3">Predicted protein</fullName>
    </submittedName>
</protein>
<organism evidence="4">
    <name type="scientific">Naegleria gruberi</name>
    <name type="common">Amoeba</name>
    <dbReference type="NCBI Taxonomy" id="5762"/>
    <lineage>
        <taxon>Eukaryota</taxon>
        <taxon>Discoba</taxon>
        <taxon>Heterolobosea</taxon>
        <taxon>Tetramitia</taxon>
        <taxon>Eutetramitia</taxon>
        <taxon>Vahlkampfiidae</taxon>
        <taxon>Naegleria</taxon>
    </lineage>
</organism>
<feature type="region of interest" description="Disordered" evidence="1">
    <location>
        <begin position="82"/>
        <end position="106"/>
    </location>
</feature>
<dbReference type="RefSeq" id="XP_002682123.1">
    <property type="nucleotide sequence ID" value="XM_002682077.1"/>
</dbReference>
<evidence type="ECO:0000313" key="4">
    <source>
        <dbReference type="Proteomes" id="UP000006671"/>
    </source>
</evidence>
<dbReference type="AlphaFoldDB" id="D2V1W0"/>
<evidence type="ECO:0000313" key="3">
    <source>
        <dbReference type="EMBL" id="EFC49379.1"/>
    </source>
</evidence>
<name>D2V1W0_NAEGR</name>
<evidence type="ECO:0000256" key="1">
    <source>
        <dbReference type="SAM" id="MobiDB-lite"/>
    </source>
</evidence>
<dbReference type="Proteomes" id="UP000006671">
    <property type="component" value="Unassembled WGS sequence"/>
</dbReference>
<dbReference type="InterPro" id="IPR000626">
    <property type="entry name" value="Ubiquitin-like_dom"/>
</dbReference>
<keyword evidence="4" id="KW-1185">Reference proteome</keyword>
<dbReference type="KEGG" id="ngr:NAEGRDRAFT_62715"/>
<dbReference type="SUPFAM" id="SSF54236">
    <property type="entry name" value="Ubiquitin-like"/>
    <property type="match status" value="1"/>
</dbReference>
<reference evidence="3 4" key="1">
    <citation type="journal article" date="2010" name="Cell">
        <title>The genome of Naegleria gruberi illuminates early eukaryotic versatility.</title>
        <authorList>
            <person name="Fritz-Laylin L.K."/>
            <person name="Prochnik S.E."/>
            <person name="Ginger M.L."/>
            <person name="Dacks J.B."/>
            <person name="Carpenter M.L."/>
            <person name="Field M.C."/>
            <person name="Kuo A."/>
            <person name="Paredez A."/>
            <person name="Chapman J."/>
            <person name="Pham J."/>
            <person name="Shu S."/>
            <person name="Neupane R."/>
            <person name="Cipriano M."/>
            <person name="Mancuso J."/>
            <person name="Tu H."/>
            <person name="Salamov A."/>
            <person name="Lindquist E."/>
            <person name="Shapiro H."/>
            <person name="Lucas S."/>
            <person name="Grigoriev I.V."/>
            <person name="Cande W.Z."/>
            <person name="Fulton C."/>
            <person name="Rokhsar D.S."/>
            <person name="Dawson S.C."/>
        </authorList>
    </citation>
    <scope>NUCLEOTIDE SEQUENCE [LARGE SCALE GENOMIC DNA]</scope>
    <source>
        <strain evidence="3 4">NEG-M</strain>
    </source>
</reference>
<sequence length="269" mass="31076">MSKRTYEEYSYEDDHLCEPDFSLQAFLPHHQTIFYDSDHVHLNYYESSLKKKRFDPPSQSLFSFNNNTSHNVTTITTNTPTTIQPSPHHQHHHHHDTPFYHQTHHQQPSSSLYIQSTIGFDLSINQHSNNNNMHQDNSIMEDDQILSPSSSSNIHDSYIYRKHLQHVEYLRATVINQELNRKNSIINFQVKGLSGQTISFSQVDIESSTLFDLQQIINEQLGIPIPKQRIVLKGRIIPTQSNVNTLRLCEIIGIENNCIFQIVCALKGG</sequence>
<dbReference type="GeneID" id="8862549"/>
<dbReference type="OrthoDB" id="10414494at2759"/>
<dbReference type="Gene3D" id="3.10.20.90">
    <property type="entry name" value="Phosphatidylinositol 3-kinase Catalytic Subunit, Chain A, domain 1"/>
    <property type="match status" value="1"/>
</dbReference>
<dbReference type="InParanoid" id="D2V1W0"/>